<name>A0A9X4MKZ8_9BACT</name>
<reference evidence="2" key="1">
    <citation type="journal article" date="2022" name="bioRxiv">
        <title>Thiovibrio frasassiensisgen. nov., sp. nov., an autotrophic, elemental sulfur disproportionating bacterium isolated from sulfidic karst sediment, and proposal of Thiovibrionaceae fam. nov.</title>
        <authorList>
            <person name="Aronson H."/>
            <person name="Thomas C."/>
            <person name="Bhattacharyya M."/>
            <person name="Eckstein S."/>
            <person name="Jensen S."/>
            <person name="Barco R."/>
            <person name="Macalady J."/>
            <person name="Amend J."/>
        </authorList>
    </citation>
    <scope>NUCLEOTIDE SEQUENCE</scope>
    <source>
        <strain evidence="2">RS19-109</strain>
    </source>
</reference>
<dbReference type="InterPro" id="IPR016024">
    <property type="entry name" value="ARM-type_fold"/>
</dbReference>
<dbReference type="InterPro" id="IPR054701">
    <property type="entry name" value="DVU0298-like"/>
</dbReference>
<keyword evidence="3" id="KW-1185">Reference proteome</keyword>
<feature type="region of interest" description="Disordered" evidence="1">
    <location>
        <begin position="135"/>
        <end position="163"/>
    </location>
</feature>
<dbReference type="InterPro" id="IPR011989">
    <property type="entry name" value="ARM-like"/>
</dbReference>
<sequence length="382" mass="43160">MAKEAQIKVRPWCPFCGQDVGRPKEPEQRKLDEFTVGECQCGATYTCDPTGFNVGAAMVEAIVHACDDNWDLAWELMPDEDYLTGRIDNYDEQNHQVYETKNVDGRKVAGVLYFVRLNRELATLANRLHTDKNAKDIAQLEEDPTSDIPPMEPARDPKRKKKRADKLTVTRMVADQDIDGLVDLAFDDLKTLRFIQRLLYDPDEGKRWQHAHVLGQVCRRLSTRQPGAVSDLLHRLFEACSDSAAAHWGLVESIGSIIAARADIYGAFARHLLMHRGVPTTRVQVLWALGTLAEKRPDIVRATPFYSLFPFVNHPEAITRGHAVRLFGRITATEVKSEIEKLTGDEAELTIYEQGQPIRITVAELAKEALARLHRAREPKND</sequence>
<proteinExistence type="predicted"/>
<dbReference type="RefSeq" id="WP_307631747.1">
    <property type="nucleotide sequence ID" value="NZ_JAPHEH010000001.1"/>
</dbReference>
<evidence type="ECO:0000313" key="2">
    <source>
        <dbReference type="EMBL" id="MDG4474767.1"/>
    </source>
</evidence>
<protein>
    <submittedName>
        <fullName evidence="2">HEAT repeat domain-containing protein</fullName>
    </submittedName>
</protein>
<dbReference type="SUPFAM" id="SSF48371">
    <property type="entry name" value="ARM repeat"/>
    <property type="match status" value="1"/>
</dbReference>
<gene>
    <name evidence="2" type="ORF">OLX77_01165</name>
</gene>
<dbReference type="Proteomes" id="UP001154240">
    <property type="component" value="Unassembled WGS sequence"/>
</dbReference>
<dbReference type="Gene3D" id="1.25.10.10">
    <property type="entry name" value="Leucine-rich Repeat Variant"/>
    <property type="match status" value="1"/>
</dbReference>
<dbReference type="EMBL" id="JAPHEH010000001">
    <property type="protein sequence ID" value="MDG4474767.1"/>
    <property type="molecule type" value="Genomic_DNA"/>
</dbReference>
<reference evidence="2" key="2">
    <citation type="submission" date="2022-10" db="EMBL/GenBank/DDBJ databases">
        <authorList>
            <person name="Aronson H.S."/>
        </authorList>
    </citation>
    <scope>NUCLEOTIDE SEQUENCE</scope>
    <source>
        <strain evidence="2">RS19-109</strain>
    </source>
</reference>
<evidence type="ECO:0000313" key="3">
    <source>
        <dbReference type="Proteomes" id="UP001154240"/>
    </source>
</evidence>
<accession>A0A9X4MKZ8</accession>
<comment type="caution">
    <text evidence="2">The sequence shown here is derived from an EMBL/GenBank/DDBJ whole genome shotgun (WGS) entry which is preliminary data.</text>
</comment>
<evidence type="ECO:0000256" key="1">
    <source>
        <dbReference type="SAM" id="MobiDB-lite"/>
    </source>
</evidence>
<dbReference type="AlphaFoldDB" id="A0A9X4MKZ8"/>
<dbReference type="NCBIfam" id="NF045662">
    <property type="entry name" value="DVU0298_fam"/>
    <property type="match status" value="1"/>
</dbReference>
<organism evidence="2 3">
    <name type="scientific">Thiovibrio frasassiensis</name>
    <dbReference type="NCBI Taxonomy" id="2984131"/>
    <lineage>
        <taxon>Bacteria</taxon>
        <taxon>Pseudomonadati</taxon>
        <taxon>Thermodesulfobacteriota</taxon>
        <taxon>Desulfobulbia</taxon>
        <taxon>Desulfobulbales</taxon>
        <taxon>Thiovibrionaceae</taxon>
        <taxon>Thiovibrio</taxon>
    </lineage>
</organism>